<organism evidence="1 2">
    <name type="scientific">Diversispora eburnea</name>
    <dbReference type="NCBI Taxonomy" id="1213867"/>
    <lineage>
        <taxon>Eukaryota</taxon>
        <taxon>Fungi</taxon>
        <taxon>Fungi incertae sedis</taxon>
        <taxon>Mucoromycota</taxon>
        <taxon>Glomeromycotina</taxon>
        <taxon>Glomeromycetes</taxon>
        <taxon>Diversisporales</taxon>
        <taxon>Diversisporaceae</taxon>
        <taxon>Diversispora</taxon>
    </lineage>
</organism>
<gene>
    <name evidence="1" type="ORF">DEBURN_LOCUS8046</name>
</gene>
<accession>A0A9N9BN72</accession>
<proteinExistence type="predicted"/>
<name>A0A9N9BN72_9GLOM</name>
<reference evidence="1" key="1">
    <citation type="submission" date="2021-06" db="EMBL/GenBank/DDBJ databases">
        <authorList>
            <person name="Kallberg Y."/>
            <person name="Tangrot J."/>
            <person name="Rosling A."/>
        </authorList>
    </citation>
    <scope>NUCLEOTIDE SEQUENCE</scope>
    <source>
        <strain evidence="1">AZ414A</strain>
    </source>
</reference>
<protein>
    <submittedName>
        <fullName evidence="1">5194_t:CDS:1</fullName>
    </submittedName>
</protein>
<evidence type="ECO:0000313" key="2">
    <source>
        <dbReference type="Proteomes" id="UP000789706"/>
    </source>
</evidence>
<keyword evidence="2" id="KW-1185">Reference proteome</keyword>
<sequence>MIVDVGLSPFSFWSVLSGEDPEEEERRGRSLKKGSKTSVLLKVPWVKVWCDKDICKKRFNDFQDAK</sequence>
<dbReference type="EMBL" id="CAJVPK010001091">
    <property type="protein sequence ID" value="CAG8570311.1"/>
    <property type="molecule type" value="Genomic_DNA"/>
</dbReference>
<dbReference type="AlphaFoldDB" id="A0A9N9BN72"/>
<comment type="caution">
    <text evidence="1">The sequence shown here is derived from an EMBL/GenBank/DDBJ whole genome shotgun (WGS) entry which is preliminary data.</text>
</comment>
<evidence type="ECO:0000313" key="1">
    <source>
        <dbReference type="EMBL" id="CAG8570311.1"/>
    </source>
</evidence>
<dbReference type="Proteomes" id="UP000789706">
    <property type="component" value="Unassembled WGS sequence"/>
</dbReference>